<protein>
    <submittedName>
        <fullName evidence="1">Uncharacterized protein</fullName>
    </submittedName>
</protein>
<feature type="non-terminal residue" evidence="1">
    <location>
        <position position="34"/>
    </location>
</feature>
<dbReference type="EMBL" id="JABEZW010000007">
    <property type="protein sequence ID" value="MBA0768692.1"/>
    <property type="molecule type" value="Genomic_DNA"/>
</dbReference>
<proteinExistence type="predicted"/>
<comment type="caution">
    <text evidence="1">The sequence shown here is derived from an EMBL/GenBank/DDBJ whole genome shotgun (WGS) entry which is preliminary data.</text>
</comment>
<evidence type="ECO:0000313" key="1">
    <source>
        <dbReference type="EMBL" id="MBA0768692.1"/>
    </source>
</evidence>
<gene>
    <name evidence="1" type="ORF">Gotri_017476</name>
</gene>
<dbReference type="Proteomes" id="UP000593568">
    <property type="component" value="Unassembled WGS sequence"/>
</dbReference>
<evidence type="ECO:0000313" key="2">
    <source>
        <dbReference type="Proteomes" id="UP000593568"/>
    </source>
</evidence>
<organism evidence="1 2">
    <name type="scientific">Gossypium trilobum</name>
    <dbReference type="NCBI Taxonomy" id="34281"/>
    <lineage>
        <taxon>Eukaryota</taxon>
        <taxon>Viridiplantae</taxon>
        <taxon>Streptophyta</taxon>
        <taxon>Embryophyta</taxon>
        <taxon>Tracheophyta</taxon>
        <taxon>Spermatophyta</taxon>
        <taxon>Magnoliopsida</taxon>
        <taxon>eudicotyledons</taxon>
        <taxon>Gunneridae</taxon>
        <taxon>Pentapetalae</taxon>
        <taxon>rosids</taxon>
        <taxon>malvids</taxon>
        <taxon>Malvales</taxon>
        <taxon>Malvaceae</taxon>
        <taxon>Malvoideae</taxon>
        <taxon>Gossypium</taxon>
    </lineage>
</organism>
<accession>A0A7J9E6N7</accession>
<sequence>MLEVRYFPSLRWRTCETQQGYRGQCWSFALEETV</sequence>
<name>A0A7J9E6N7_9ROSI</name>
<keyword evidence="2" id="KW-1185">Reference proteome</keyword>
<reference evidence="1 2" key="1">
    <citation type="journal article" date="2019" name="Genome Biol. Evol.">
        <title>Insights into the evolution of the New World diploid cottons (Gossypium, subgenus Houzingenia) based on genome sequencing.</title>
        <authorList>
            <person name="Grover C.E."/>
            <person name="Arick M.A. 2nd"/>
            <person name="Thrash A."/>
            <person name="Conover J.L."/>
            <person name="Sanders W.S."/>
            <person name="Peterson D.G."/>
            <person name="Frelichowski J.E."/>
            <person name="Scheffler J.A."/>
            <person name="Scheffler B.E."/>
            <person name="Wendel J.F."/>
        </authorList>
    </citation>
    <scope>NUCLEOTIDE SEQUENCE [LARGE SCALE GENOMIC DNA]</scope>
    <source>
        <strain evidence="1">8</strain>
        <tissue evidence="1">Leaf</tissue>
    </source>
</reference>
<dbReference type="AlphaFoldDB" id="A0A7J9E6N7"/>